<evidence type="ECO:0000313" key="2">
    <source>
        <dbReference type="Proteomes" id="UP000001693"/>
    </source>
</evidence>
<dbReference type="Proteomes" id="UP000001693">
    <property type="component" value="Chromosome"/>
</dbReference>
<dbReference type="KEGG" id="lch:Lcho_4287"/>
<sequence>MRDRTHSRHMTFLRQVATPIEIITAIDASIRFPEILDACKEKYAKDIELFKTLVRGANSSASLLASIRTNTFSGEQRMSLLKMYRRCVSPVIDTEMAKKITKVTTESLVSSLGHTFKPIAKLKAQFETITADQEAALAALIGEYDTRGQLGYLLTGQFFDWFEQHFAQVYTIEGPRGAGRDIELSTVFPDFRGDYPCDFVIRNARREVKAVGFARYDSTRGGAQSDDRTGGNSDKVSKAQEYCKRSGKSFRLVFLADGPGLGHVDTWKEAVKLDDAWDGNIRVITLKTAVAQLTSNWLG</sequence>
<dbReference type="HOGENOM" id="CLU_082431_0_0_4"/>
<dbReference type="AlphaFoldDB" id="B1XZH5"/>
<dbReference type="eggNOG" id="ENOG502ZC3E">
    <property type="taxonomic scope" value="Bacteria"/>
</dbReference>
<dbReference type="EMBL" id="CP001013">
    <property type="protein sequence ID" value="ACB36538.1"/>
    <property type="molecule type" value="Genomic_DNA"/>
</dbReference>
<gene>
    <name evidence="1" type="ordered locus">Lcho_4287</name>
</gene>
<reference evidence="1 2" key="1">
    <citation type="submission" date="2008-03" db="EMBL/GenBank/DDBJ databases">
        <title>Complete sequence of Leptothrix cholodnii SP-6.</title>
        <authorList>
            <consortium name="US DOE Joint Genome Institute"/>
            <person name="Copeland A."/>
            <person name="Lucas S."/>
            <person name="Lapidus A."/>
            <person name="Glavina del Rio T."/>
            <person name="Dalin E."/>
            <person name="Tice H."/>
            <person name="Bruce D."/>
            <person name="Goodwin L."/>
            <person name="Pitluck S."/>
            <person name="Chertkov O."/>
            <person name="Brettin T."/>
            <person name="Detter J.C."/>
            <person name="Han C."/>
            <person name="Kuske C.R."/>
            <person name="Schmutz J."/>
            <person name="Larimer F."/>
            <person name="Land M."/>
            <person name="Hauser L."/>
            <person name="Kyrpides N."/>
            <person name="Lykidis A."/>
            <person name="Emerson D."/>
            <person name="Richardson P."/>
        </authorList>
    </citation>
    <scope>NUCLEOTIDE SEQUENCE [LARGE SCALE GENOMIC DNA]</scope>
    <source>
        <strain evidence="2">ATCC 51168 / LMG 8142 / SP-6</strain>
    </source>
</reference>
<dbReference type="REBASE" id="17533">
    <property type="entry name" value="LchSPORF4286P"/>
</dbReference>
<keyword evidence="2" id="KW-1185">Reference proteome</keyword>
<proteinExistence type="predicted"/>
<protein>
    <submittedName>
        <fullName evidence="1">Uncharacterized protein</fullName>
    </submittedName>
</protein>
<evidence type="ECO:0000313" key="1">
    <source>
        <dbReference type="EMBL" id="ACB36538.1"/>
    </source>
</evidence>
<name>B1XZH5_LEPCP</name>
<organism evidence="1 2">
    <name type="scientific">Leptothrix cholodnii (strain ATCC 51168 / LMG 8142 / SP-6)</name>
    <name type="common">Leptothrix discophora (strain SP-6)</name>
    <dbReference type="NCBI Taxonomy" id="395495"/>
    <lineage>
        <taxon>Bacteria</taxon>
        <taxon>Pseudomonadati</taxon>
        <taxon>Pseudomonadota</taxon>
        <taxon>Betaproteobacteria</taxon>
        <taxon>Burkholderiales</taxon>
        <taxon>Sphaerotilaceae</taxon>
        <taxon>Leptothrix</taxon>
    </lineage>
</organism>
<accession>B1XZH5</accession>